<keyword evidence="2" id="KW-0808">Transferase</keyword>
<dbReference type="InterPro" id="IPR029063">
    <property type="entry name" value="SAM-dependent_MTases_sf"/>
</dbReference>
<dbReference type="Pfam" id="PF05050">
    <property type="entry name" value="Methyltransf_21"/>
    <property type="match status" value="1"/>
</dbReference>
<reference evidence="2 3" key="1">
    <citation type="submission" date="2019-10" db="EMBL/GenBank/DDBJ databases">
        <title>New species of Slilvanegrellaceae.</title>
        <authorList>
            <person name="Pitt A."/>
            <person name="Hahn M.W."/>
        </authorList>
    </citation>
    <scope>NUCLEOTIDE SEQUENCE [LARGE SCALE GENOMIC DNA]</scope>
    <source>
        <strain evidence="2 3">SP-Ram-0.45-NSY-1</strain>
    </source>
</reference>
<dbReference type="Proteomes" id="UP000437748">
    <property type="component" value="Unassembled WGS sequence"/>
</dbReference>
<accession>A0A6N6VUN7</accession>
<evidence type="ECO:0000259" key="1">
    <source>
        <dbReference type="Pfam" id="PF05050"/>
    </source>
</evidence>
<comment type="caution">
    <text evidence="2">The sequence shown here is derived from an EMBL/GenBank/DDBJ whole genome shotgun (WGS) entry which is preliminary data.</text>
</comment>
<organism evidence="2 3">
    <name type="scientific">Silvanigrella paludirubra</name>
    <dbReference type="NCBI Taxonomy" id="2499159"/>
    <lineage>
        <taxon>Bacteria</taxon>
        <taxon>Pseudomonadati</taxon>
        <taxon>Bdellovibrionota</taxon>
        <taxon>Oligoflexia</taxon>
        <taxon>Silvanigrellales</taxon>
        <taxon>Silvanigrellaceae</taxon>
        <taxon>Silvanigrella</taxon>
    </lineage>
</organism>
<dbReference type="Gene3D" id="3.40.50.150">
    <property type="entry name" value="Vaccinia Virus protein VP39"/>
    <property type="match status" value="1"/>
</dbReference>
<name>A0A6N6VUN7_9BACT</name>
<dbReference type="PANTHER" id="PTHR34203:SF15">
    <property type="entry name" value="SLL1173 PROTEIN"/>
    <property type="match status" value="1"/>
</dbReference>
<dbReference type="InterPro" id="IPR052514">
    <property type="entry name" value="SAM-dependent_MTase"/>
</dbReference>
<evidence type="ECO:0000313" key="3">
    <source>
        <dbReference type="Proteomes" id="UP000437748"/>
    </source>
</evidence>
<evidence type="ECO:0000313" key="2">
    <source>
        <dbReference type="EMBL" id="KAB8036811.1"/>
    </source>
</evidence>
<gene>
    <name evidence="2" type="ORF">GCL60_13280</name>
</gene>
<keyword evidence="3" id="KW-1185">Reference proteome</keyword>
<dbReference type="GO" id="GO:0008168">
    <property type="term" value="F:methyltransferase activity"/>
    <property type="evidence" value="ECO:0007669"/>
    <property type="project" value="UniProtKB-KW"/>
</dbReference>
<dbReference type="InterPro" id="IPR006342">
    <property type="entry name" value="FkbM_mtfrase"/>
</dbReference>
<keyword evidence="2" id="KW-0489">Methyltransferase</keyword>
<dbReference type="GO" id="GO:0032259">
    <property type="term" value="P:methylation"/>
    <property type="evidence" value="ECO:0007669"/>
    <property type="project" value="UniProtKB-KW"/>
</dbReference>
<sequence length="271" mass="30893">MKLLGRIKKSIKHIIFDIFNNLFKKASSFKVALHERMFLIYEISLGDNLNLKLYCPNMICMWRANTFYSKEPETLNWISSIKKGEIFYDVGANIGLYSLYAAKMGVKVFSFEPVASNYWLLNKNTFLNSIKSENMKCYNLALSSEDTFGFIDLSSNEEGSAMHSIDLNVSNNSFRQGVYLSKLDTLINVYGFPVPNYLKIDVDGVENKIITGAESLLSNKNLKSILIELDASIEVDLELKNKILSYGFKLKPSYPGQHVGIVMNYIFTREE</sequence>
<proteinExistence type="predicted"/>
<protein>
    <submittedName>
        <fullName evidence="2">FkbM family methyltransferase</fullName>
    </submittedName>
</protein>
<dbReference type="RefSeq" id="WP_153421226.1">
    <property type="nucleotide sequence ID" value="NZ_WFLM01000005.1"/>
</dbReference>
<dbReference type="OrthoDB" id="5679686at2"/>
<dbReference type="EMBL" id="WFLM01000005">
    <property type="protein sequence ID" value="KAB8036811.1"/>
    <property type="molecule type" value="Genomic_DNA"/>
</dbReference>
<feature type="domain" description="Methyltransferase FkbM" evidence="1">
    <location>
        <begin position="89"/>
        <end position="249"/>
    </location>
</feature>
<dbReference type="PANTHER" id="PTHR34203">
    <property type="entry name" value="METHYLTRANSFERASE, FKBM FAMILY PROTEIN"/>
    <property type="match status" value="1"/>
</dbReference>
<dbReference type="NCBIfam" id="TIGR01444">
    <property type="entry name" value="fkbM_fam"/>
    <property type="match status" value="1"/>
</dbReference>
<dbReference type="AlphaFoldDB" id="A0A6N6VUN7"/>
<dbReference type="SUPFAM" id="SSF53335">
    <property type="entry name" value="S-adenosyl-L-methionine-dependent methyltransferases"/>
    <property type="match status" value="1"/>
</dbReference>